<dbReference type="AlphaFoldDB" id="A0A0F8WEY4"/>
<protein>
    <recommendedName>
        <fullName evidence="2">Glycosyltransferase family 9 (Heptosyltransferase)</fullName>
    </recommendedName>
</protein>
<reference evidence="1" key="1">
    <citation type="journal article" date="2015" name="Nature">
        <title>Complex archaea that bridge the gap between prokaryotes and eukaryotes.</title>
        <authorList>
            <person name="Spang A."/>
            <person name="Saw J.H."/>
            <person name="Jorgensen S.L."/>
            <person name="Zaremba-Niedzwiedzka K."/>
            <person name="Martijn J."/>
            <person name="Lind A.E."/>
            <person name="van Eijk R."/>
            <person name="Schleper C."/>
            <person name="Guy L."/>
            <person name="Ettema T.J."/>
        </authorList>
    </citation>
    <scope>NUCLEOTIDE SEQUENCE</scope>
</reference>
<dbReference type="EMBL" id="LAZR01069950">
    <property type="protein sequence ID" value="KKK46695.1"/>
    <property type="molecule type" value="Genomic_DNA"/>
</dbReference>
<evidence type="ECO:0000313" key="1">
    <source>
        <dbReference type="EMBL" id="KKK46695.1"/>
    </source>
</evidence>
<comment type="caution">
    <text evidence="1">The sequence shown here is derived from an EMBL/GenBank/DDBJ whole genome shotgun (WGS) entry which is preliminary data.</text>
</comment>
<feature type="non-terminal residue" evidence="1">
    <location>
        <position position="1"/>
    </location>
</feature>
<organism evidence="1">
    <name type="scientific">marine sediment metagenome</name>
    <dbReference type="NCBI Taxonomy" id="412755"/>
    <lineage>
        <taxon>unclassified sequences</taxon>
        <taxon>metagenomes</taxon>
        <taxon>ecological metagenomes</taxon>
    </lineage>
</organism>
<evidence type="ECO:0008006" key="2">
    <source>
        <dbReference type="Google" id="ProtNLM"/>
    </source>
</evidence>
<gene>
    <name evidence="1" type="ORF">LCGC14_3162670</name>
</gene>
<accession>A0A0F8WEY4</accession>
<proteinExistence type="predicted"/>
<dbReference type="Gene3D" id="3.40.50.2000">
    <property type="entry name" value="Glycogen Phosphorylase B"/>
    <property type="match status" value="1"/>
</dbReference>
<name>A0A0F8WEY4_9ZZZZ</name>
<dbReference type="SUPFAM" id="SSF53756">
    <property type="entry name" value="UDP-Glycosyltransferase/glycogen phosphorylase"/>
    <property type="match status" value="1"/>
</dbReference>
<sequence length="242" mass="26935">LGGRVLVCVPSVLVPLLRQSGIENLFSVGAQLPPFDVYAPLLSLPEILQTRLVSIPADVPYLHANPSLVQRWRPAVERFAGFRVGINWQGNPEYKFDRYRSIPLVEFGPVAKVAGVRLISLQRIHGMEQIGELSGRFDVAILADDLDTAAGAFMDTAAIMRNLDLVITSDTATAHLAGALGVPVWVALSFAPDWRWLLDRDDSPWYPTMRLFRQTRLGDWSGVFERMAAELQSKLEANMQPR</sequence>